<keyword evidence="5" id="KW-0378">Hydrolase</keyword>
<feature type="domain" description="M23ase beta-sheet core" evidence="8">
    <location>
        <begin position="294"/>
        <end position="388"/>
    </location>
</feature>
<dbReference type="PANTHER" id="PTHR21666:SF288">
    <property type="entry name" value="CELL DIVISION PROTEIN YTFB"/>
    <property type="match status" value="1"/>
</dbReference>
<dbReference type="RefSeq" id="WP_345335193.1">
    <property type="nucleotide sequence ID" value="NZ_BAABJZ010000063.1"/>
</dbReference>
<keyword evidence="4" id="KW-0479">Metal-binding</keyword>
<dbReference type="Gene3D" id="2.70.70.10">
    <property type="entry name" value="Glucose Permease (Domain IIA)"/>
    <property type="match status" value="1"/>
</dbReference>
<evidence type="ECO:0000256" key="5">
    <source>
        <dbReference type="ARBA" id="ARBA00022801"/>
    </source>
</evidence>
<evidence type="ECO:0000256" key="6">
    <source>
        <dbReference type="ARBA" id="ARBA00022833"/>
    </source>
</evidence>
<keyword evidence="7" id="KW-0482">Metalloprotease</keyword>
<evidence type="ECO:0000256" key="7">
    <source>
        <dbReference type="ARBA" id="ARBA00023049"/>
    </source>
</evidence>
<dbReference type="SUPFAM" id="SSF51261">
    <property type="entry name" value="Duplicated hybrid motif"/>
    <property type="match status" value="1"/>
</dbReference>
<dbReference type="EMBL" id="BAABJZ010000063">
    <property type="protein sequence ID" value="GAA4886256.1"/>
    <property type="molecule type" value="Genomic_DNA"/>
</dbReference>
<dbReference type="Gene3D" id="3.10.450.350">
    <property type="match status" value="2"/>
</dbReference>
<dbReference type="PANTHER" id="PTHR21666">
    <property type="entry name" value="PEPTIDASE-RELATED"/>
    <property type="match status" value="1"/>
</dbReference>
<dbReference type="Pfam" id="PF19425">
    <property type="entry name" value="Csd3_N2"/>
    <property type="match status" value="1"/>
</dbReference>
<dbReference type="Pfam" id="PF04225">
    <property type="entry name" value="LysM_OapA"/>
    <property type="match status" value="1"/>
</dbReference>
<feature type="domain" description="Csd3-like second N-terminal" evidence="10">
    <location>
        <begin position="168"/>
        <end position="282"/>
    </location>
</feature>
<accession>A0ABP9EV62</accession>
<feature type="domain" description="Opacity-associated protein A LysM-like" evidence="9">
    <location>
        <begin position="73"/>
        <end position="128"/>
    </location>
</feature>
<evidence type="ECO:0000256" key="1">
    <source>
        <dbReference type="ARBA" id="ARBA00001947"/>
    </source>
</evidence>
<name>A0ABP9EV62_9GAMM</name>
<comment type="caution">
    <text evidence="11">The sequence shown here is derived from an EMBL/GenBank/DDBJ whole genome shotgun (WGS) entry which is preliminary data.</text>
</comment>
<keyword evidence="6" id="KW-0862">Zinc</keyword>
<dbReference type="CDD" id="cd12797">
    <property type="entry name" value="M23_peptidase"/>
    <property type="match status" value="1"/>
</dbReference>
<evidence type="ECO:0000313" key="12">
    <source>
        <dbReference type="Proteomes" id="UP001499988"/>
    </source>
</evidence>
<keyword evidence="12" id="KW-1185">Reference proteome</keyword>
<dbReference type="InterPro" id="IPR007340">
    <property type="entry name" value="LysM_Opacity-associatedA"/>
</dbReference>
<organism evidence="11 12">
    <name type="scientific">Ferrimonas pelagia</name>
    <dbReference type="NCBI Taxonomy" id="1177826"/>
    <lineage>
        <taxon>Bacteria</taxon>
        <taxon>Pseudomonadati</taxon>
        <taxon>Pseudomonadota</taxon>
        <taxon>Gammaproteobacteria</taxon>
        <taxon>Alteromonadales</taxon>
        <taxon>Ferrimonadaceae</taxon>
        <taxon>Ferrimonas</taxon>
    </lineage>
</organism>
<sequence>MAPAIKLLRQLPGQHQLGIAILVVMITLLGALPSAQQLARQHSDPPPLAQRLPLPLPLQASATTTEPEPEPLQWHSIEVRSGDNLAKLFDRAGLSASTLHRITQLEQAGKTLVKILPGQTIELGYLNEAFVALRYVLNATDTLLIERKGDQFEESLQHKELESRHRFASAEISSNFWNAAVEAGMRPNQIMRLAGLFGWDVDFALDIRQGDRFSVLWQDNYVQGRFASEGNILVAEFVNQGQTFRAVRHSDGEYYNAQGQPMRKAFLRAPVQFNYVSSNFNPRRLHPVTGQVRAHNGTDYVAPVGTPIMAAGDGVVTHATYNKLNGNYVFIKHSDTYVTKYLHLSKRSVKKGQRVKQGQTIGQLGATGRVTGAHLHYEFLVNGVHRNPRTVKLPESKPLVAEEKRRFAEISEQRLRQLAHRQAVLLAMQ</sequence>
<evidence type="ECO:0000256" key="2">
    <source>
        <dbReference type="ARBA" id="ARBA00004196"/>
    </source>
</evidence>
<evidence type="ECO:0000259" key="10">
    <source>
        <dbReference type="Pfam" id="PF19425"/>
    </source>
</evidence>
<dbReference type="InterPro" id="IPR050570">
    <property type="entry name" value="Cell_wall_metabolism_enzyme"/>
</dbReference>
<dbReference type="InterPro" id="IPR011055">
    <property type="entry name" value="Dup_hybrid_motif"/>
</dbReference>
<dbReference type="InterPro" id="IPR045834">
    <property type="entry name" value="Csd3_N2"/>
</dbReference>
<dbReference type="InterPro" id="IPR016047">
    <property type="entry name" value="M23ase_b-sheet_dom"/>
</dbReference>
<evidence type="ECO:0000259" key="8">
    <source>
        <dbReference type="Pfam" id="PF01551"/>
    </source>
</evidence>
<proteinExistence type="predicted"/>
<comment type="subcellular location">
    <subcellularLocation>
        <location evidence="2">Cell envelope</location>
    </subcellularLocation>
</comment>
<protein>
    <submittedName>
        <fullName evidence="11">Peptidoglycan DD-metalloendopeptidase family protein</fullName>
    </submittedName>
</protein>
<evidence type="ECO:0000259" key="9">
    <source>
        <dbReference type="Pfam" id="PF04225"/>
    </source>
</evidence>
<gene>
    <name evidence="11" type="ORF">GCM10023333_19550</name>
</gene>
<evidence type="ECO:0000313" key="11">
    <source>
        <dbReference type="EMBL" id="GAA4886256.1"/>
    </source>
</evidence>
<dbReference type="Pfam" id="PF01551">
    <property type="entry name" value="Peptidase_M23"/>
    <property type="match status" value="1"/>
</dbReference>
<reference evidence="12" key="1">
    <citation type="journal article" date="2019" name="Int. J. Syst. Evol. Microbiol.">
        <title>The Global Catalogue of Microorganisms (GCM) 10K type strain sequencing project: providing services to taxonomists for standard genome sequencing and annotation.</title>
        <authorList>
            <consortium name="The Broad Institute Genomics Platform"/>
            <consortium name="The Broad Institute Genome Sequencing Center for Infectious Disease"/>
            <person name="Wu L."/>
            <person name="Ma J."/>
        </authorList>
    </citation>
    <scope>NUCLEOTIDE SEQUENCE [LARGE SCALE GENOMIC DNA]</scope>
    <source>
        <strain evidence="12">JCM 18401</strain>
    </source>
</reference>
<evidence type="ECO:0000256" key="4">
    <source>
        <dbReference type="ARBA" id="ARBA00022723"/>
    </source>
</evidence>
<dbReference type="Proteomes" id="UP001499988">
    <property type="component" value="Unassembled WGS sequence"/>
</dbReference>
<evidence type="ECO:0000256" key="3">
    <source>
        <dbReference type="ARBA" id="ARBA00022670"/>
    </source>
</evidence>
<keyword evidence="3" id="KW-0645">Protease</keyword>
<comment type="cofactor">
    <cofactor evidence="1">
        <name>Zn(2+)</name>
        <dbReference type="ChEBI" id="CHEBI:29105"/>
    </cofactor>
</comment>